<feature type="compositionally biased region" description="Polar residues" evidence="1">
    <location>
        <begin position="62"/>
        <end position="76"/>
    </location>
</feature>
<organism evidence="2 3">
    <name type="scientific">Paraconexibacter antarcticus</name>
    <dbReference type="NCBI Taxonomy" id="2949664"/>
    <lineage>
        <taxon>Bacteria</taxon>
        <taxon>Bacillati</taxon>
        <taxon>Actinomycetota</taxon>
        <taxon>Thermoleophilia</taxon>
        <taxon>Solirubrobacterales</taxon>
        <taxon>Paraconexibacteraceae</taxon>
        <taxon>Paraconexibacter</taxon>
    </lineage>
</organism>
<feature type="compositionally biased region" description="Basic and acidic residues" evidence="1">
    <location>
        <begin position="85"/>
        <end position="97"/>
    </location>
</feature>
<protein>
    <submittedName>
        <fullName evidence="2">Uncharacterized protein</fullName>
    </submittedName>
</protein>
<dbReference type="RefSeq" id="WP_254572279.1">
    <property type="nucleotide sequence ID" value="NZ_CP098502.1"/>
</dbReference>
<reference evidence="2 3" key="1">
    <citation type="submission" date="2022-06" db="EMBL/GenBank/DDBJ databases">
        <title>Paraconexibacter antarcticus.</title>
        <authorList>
            <person name="Kim C.S."/>
        </authorList>
    </citation>
    <scope>NUCLEOTIDE SEQUENCE [LARGE SCALE GENOMIC DNA]</scope>
    <source>
        <strain evidence="2 3">02-257</strain>
    </source>
</reference>
<feature type="compositionally biased region" description="Low complexity" evidence="1">
    <location>
        <begin position="109"/>
        <end position="118"/>
    </location>
</feature>
<sequence>MNRPRMTPTQMAANKATATKRAKLGMSKAVVDAKEAQESAASKAQLTQFQREAQAEAGTAPTPAQVNRSGNANSGKEFQAVRAANGHEEHVYGDGHIVDMGPGTAQTRRAGAGIAKSGGKLGLGAGRPAPDSAQPDVQRALKSLAFNMKRAGKG</sequence>
<evidence type="ECO:0000313" key="3">
    <source>
        <dbReference type="Proteomes" id="UP001056035"/>
    </source>
</evidence>
<dbReference type="EMBL" id="CP098502">
    <property type="protein sequence ID" value="UTI65600.1"/>
    <property type="molecule type" value="Genomic_DNA"/>
</dbReference>
<evidence type="ECO:0000256" key="1">
    <source>
        <dbReference type="SAM" id="MobiDB-lite"/>
    </source>
</evidence>
<accession>A0ABY5DU94</accession>
<dbReference type="Proteomes" id="UP001056035">
    <property type="component" value="Chromosome"/>
</dbReference>
<proteinExistence type="predicted"/>
<name>A0ABY5DU94_9ACTN</name>
<feature type="region of interest" description="Disordered" evidence="1">
    <location>
        <begin position="35"/>
        <end position="136"/>
    </location>
</feature>
<keyword evidence="3" id="KW-1185">Reference proteome</keyword>
<gene>
    <name evidence="2" type="ORF">NBH00_05165</name>
</gene>
<evidence type="ECO:0000313" key="2">
    <source>
        <dbReference type="EMBL" id="UTI65600.1"/>
    </source>
</evidence>
<feature type="region of interest" description="Disordered" evidence="1">
    <location>
        <begin position="1"/>
        <end position="20"/>
    </location>
</feature>